<feature type="domain" description="EGF-like" evidence="4">
    <location>
        <begin position="258"/>
        <end position="295"/>
    </location>
</feature>
<feature type="transmembrane region" description="Helical" evidence="2">
    <location>
        <begin position="364"/>
        <end position="389"/>
    </location>
</feature>
<evidence type="ECO:0000313" key="5">
    <source>
        <dbReference type="EMBL" id="VDM33356.1"/>
    </source>
</evidence>
<dbReference type="SUPFAM" id="SSF57196">
    <property type="entry name" value="EGF/Laminin"/>
    <property type="match status" value="1"/>
</dbReference>
<dbReference type="AlphaFoldDB" id="A0A158RF37"/>
<dbReference type="STRING" id="6205.A0A158RF37"/>
<evidence type="ECO:0000256" key="1">
    <source>
        <dbReference type="PROSITE-ProRule" id="PRU00076"/>
    </source>
</evidence>
<feature type="chain" id="PRO_5043136031" evidence="3">
    <location>
        <begin position="19"/>
        <end position="423"/>
    </location>
</feature>
<protein>
    <submittedName>
        <fullName evidence="7">EGF-like domain-containing protein</fullName>
    </submittedName>
</protein>
<reference evidence="7" key="1">
    <citation type="submission" date="2016-04" db="UniProtKB">
        <authorList>
            <consortium name="WormBaseParasite"/>
        </authorList>
    </citation>
    <scope>IDENTIFICATION</scope>
</reference>
<dbReference type="WBParaSite" id="TTAC_0000873701-mRNA-1">
    <property type="protein sequence ID" value="TTAC_0000873701-mRNA-1"/>
    <property type="gene ID" value="TTAC_0000873701"/>
</dbReference>
<dbReference type="PROSITE" id="PS50092">
    <property type="entry name" value="TSP1"/>
    <property type="match status" value="1"/>
</dbReference>
<feature type="signal peptide" evidence="3">
    <location>
        <begin position="1"/>
        <end position="18"/>
    </location>
</feature>
<evidence type="ECO:0000256" key="3">
    <source>
        <dbReference type="SAM" id="SignalP"/>
    </source>
</evidence>
<evidence type="ECO:0000313" key="7">
    <source>
        <dbReference type="WBParaSite" id="TTAC_0000873701-mRNA-1"/>
    </source>
</evidence>
<feature type="disulfide bond" evidence="1">
    <location>
        <begin position="285"/>
        <end position="294"/>
    </location>
</feature>
<comment type="caution">
    <text evidence="1">Lacks conserved residue(s) required for the propagation of feature annotation.</text>
</comment>
<keyword evidence="2" id="KW-1133">Transmembrane helix</keyword>
<evidence type="ECO:0000259" key="4">
    <source>
        <dbReference type="PROSITE" id="PS50026"/>
    </source>
</evidence>
<keyword evidence="2" id="KW-0812">Transmembrane</keyword>
<dbReference type="InterPro" id="IPR036383">
    <property type="entry name" value="TSP1_rpt_sf"/>
</dbReference>
<dbReference type="Proteomes" id="UP000274429">
    <property type="component" value="Unassembled WGS sequence"/>
</dbReference>
<dbReference type="PROSITE" id="PS01186">
    <property type="entry name" value="EGF_2"/>
    <property type="match status" value="1"/>
</dbReference>
<dbReference type="PROSITE" id="PS00022">
    <property type="entry name" value="EGF_1"/>
    <property type="match status" value="1"/>
</dbReference>
<reference evidence="5 6" key="2">
    <citation type="submission" date="2018-11" db="EMBL/GenBank/DDBJ databases">
        <authorList>
            <consortium name="Pathogen Informatics"/>
        </authorList>
    </citation>
    <scope>NUCLEOTIDE SEQUENCE [LARGE SCALE GENOMIC DNA]</scope>
</reference>
<dbReference type="PROSITE" id="PS50026">
    <property type="entry name" value="EGF_3"/>
    <property type="match status" value="1"/>
</dbReference>
<dbReference type="EMBL" id="UYWX01020569">
    <property type="protein sequence ID" value="VDM33356.1"/>
    <property type="molecule type" value="Genomic_DNA"/>
</dbReference>
<dbReference type="OrthoDB" id="3967at2759"/>
<feature type="disulfide bond" evidence="1">
    <location>
        <begin position="262"/>
        <end position="272"/>
    </location>
</feature>
<dbReference type="Gene3D" id="2.10.25.10">
    <property type="entry name" value="Laminin"/>
    <property type="match status" value="2"/>
</dbReference>
<gene>
    <name evidence="5" type="ORF">TTAC_LOCUS8722</name>
</gene>
<proteinExistence type="predicted"/>
<keyword evidence="6" id="KW-1185">Reference proteome</keyword>
<evidence type="ECO:0000256" key="2">
    <source>
        <dbReference type="SAM" id="Phobius"/>
    </source>
</evidence>
<keyword evidence="1" id="KW-1015">Disulfide bond</keyword>
<keyword evidence="3" id="KW-0732">Signal</keyword>
<dbReference type="SUPFAM" id="SSF82895">
    <property type="entry name" value="TSP-1 type 1 repeat"/>
    <property type="match status" value="1"/>
</dbReference>
<dbReference type="InterPro" id="IPR000884">
    <property type="entry name" value="TSP1_rpt"/>
</dbReference>
<sequence>MSMLLYFVISTITTRSSAYLDLLDLALKLPEQGKFEAYQFTSFDSIKDPKYKSFRYGFPPGIYGSSVIPTTLWFFHWSSQEPFLRVPNFNTMLPVPADWLLIVRSCDEITFPRCSWAHFVNLAQPLQIDLELFQLSRSAPDISTEDSVPYLHGNCWPIRSVEQVSIIYIYAASTITCVCRLGYMGHDCSQLLDACLVGSEVYYASELGGAKPIIPPGREACGVRNKCIPHLGTTSFSCQCSEHFAMDRGLPYDNCLSSKDPCSSRICVEGTCTASEDGSWSICDCEEGFTGPMCEEALGQWTTWSAWTSCEPFCGSHRLRHRIRVCSGDREEDCIGAVEQVESCPEGEPCPQMPSPDEAEWRDFVDWFCILLSATTVYMGLLLLVLTILSLCKPVANIEETLKTTDQCKLTSPNSKTRYSGGD</sequence>
<dbReference type="InterPro" id="IPR000742">
    <property type="entry name" value="EGF"/>
</dbReference>
<keyword evidence="2" id="KW-0472">Membrane</keyword>
<dbReference type="SMART" id="SM00181">
    <property type="entry name" value="EGF"/>
    <property type="match status" value="2"/>
</dbReference>
<keyword evidence="1" id="KW-0245">EGF-like domain</keyword>
<name>A0A158RF37_HYDTA</name>
<organism evidence="7">
    <name type="scientific">Hydatigena taeniaeformis</name>
    <name type="common">Feline tapeworm</name>
    <name type="synonym">Taenia taeniaeformis</name>
    <dbReference type="NCBI Taxonomy" id="6205"/>
    <lineage>
        <taxon>Eukaryota</taxon>
        <taxon>Metazoa</taxon>
        <taxon>Spiralia</taxon>
        <taxon>Lophotrochozoa</taxon>
        <taxon>Platyhelminthes</taxon>
        <taxon>Cestoda</taxon>
        <taxon>Eucestoda</taxon>
        <taxon>Cyclophyllidea</taxon>
        <taxon>Taeniidae</taxon>
        <taxon>Hydatigera</taxon>
    </lineage>
</organism>
<accession>A0A158RF37</accession>
<evidence type="ECO:0000313" key="6">
    <source>
        <dbReference type="Proteomes" id="UP000274429"/>
    </source>
</evidence>
<dbReference type="Gene3D" id="2.20.100.10">
    <property type="entry name" value="Thrombospondin type-1 (TSP1) repeat"/>
    <property type="match status" value="1"/>
</dbReference>